<dbReference type="GO" id="GO:0005886">
    <property type="term" value="C:plasma membrane"/>
    <property type="evidence" value="ECO:0007669"/>
    <property type="project" value="TreeGrafter"/>
</dbReference>
<evidence type="ECO:0000313" key="7">
    <source>
        <dbReference type="Proteomes" id="UP000691718"/>
    </source>
</evidence>
<dbReference type="Pfam" id="PF13855">
    <property type="entry name" value="LRR_8"/>
    <property type="match status" value="2"/>
</dbReference>
<dbReference type="PANTHER" id="PTHR24365:SF530">
    <property type="entry name" value="MSTPROX-RELATED"/>
    <property type="match status" value="1"/>
</dbReference>
<keyword evidence="4" id="KW-1133">Transmembrane helix</keyword>
<dbReference type="Proteomes" id="UP000691718">
    <property type="component" value="Unassembled WGS sequence"/>
</dbReference>
<name>A0A8S3W9R5_PARAO</name>
<comment type="caution">
    <text evidence="6">The sequence shown here is derived from an EMBL/GenBank/DDBJ whole genome shotgun (WGS) entry which is preliminary data.</text>
</comment>
<accession>A0A8S3W9R5</accession>
<dbReference type="EMBL" id="CAJQZP010000220">
    <property type="protein sequence ID" value="CAG4948931.1"/>
    <property type="molecule type" value="Genomic_DNA"/>
</dbReference>
<dbReference type="InterPro" id="IPR001611">
    <property type="entry name" value="Leu-rich_rpt"/>
</dbReference>
<gene>
    <name evidence="6" type="ORF">PAPOLLO_LOCUS3887</name>
</gene>
<comment type="subcellular location">
    <subcellularLocation>
        <location evidence="1">Membrane</location>
    </subcellularLocation>
</comment>
<proteinExistence type="predicted"/>
<keyword evidence="7" id="KW-1185">Reference proteome</keyword>
<evidence type="ECO:0000256" key="1">
    <source>
        <dbReference type="ARBA" id="ARBA00004370"/>
    </source>
</evidence>
<protein>
    <submittedName>
        <fullName evidence="6">(apollo) hypothetical protein</fullName>
    </submittedName>
</protein>
<keyword evidence="3" id="KW-0732">Signal</keyword>
<keyword evidence="5" id="KW-0472">Membrane</keyword>
<dbReference type="GO" id="GO:0007165">
    <property type="term" value="P:signal transduction"/>
    <property type="evidence" value="ECO:0007669"/>
    <property type="project" value="TreeGrafter"/>
</dbReference>
<evidence type="ECO:0000256" key="4">
    <source>
        <dbReference type="ARBA" id="ARBA00022989"/>
    </source>
</evidence>
<dbReference type="GO" id="GO:0038023">
    <property type="term" value="F:signaling receptor activity"/>
    <property type="evidence" value="ECO:0007669"/>
    <property type="project" value="TreeGrafter"/>
</dbReference>
<organism evidence="6 7">
    <name type="scientific">Parnassius apollo</name>
    <name type="common">Apollo butterfly</name>
    <name type="synonym">Papilio apollo</name>
    <dbReference type="NCBI Taxonomy" id="110799"/>
    <lineage>
        <taxon>Eukaryota</taxon>
        <taxon>Metazoa</taxon>
        <taxon>Ecdysozoa</taxon>
        <taxon>Arthropoda</taxon>
        <taxon>Hexapoda</taxon>
        <taxon>Insecta</taxon>
        <taxon>Pterygota</taxon>
        <taxon>Neoptera</taxon>
        <taxon>Endopterygota</taxon>
        <taxon>Lepidoptera</taxon>
        <taxon>Glossata</taxon>
        <taxon>Ditrysia</taxon>
        <taxon>Papilionoidea</taxon>
        <taxon>Papilionidae</taxon>
        <taxon>Parnassiinae</taxon>
        <taxon>Parnassini</taxon>
        <taxon>Parnassius</taxon>
        <taxon>Parnassius</taxon>
    </lineage>
</organism>
<dbReference type="InterPro" id="IPR003591">
    <property type="entry name" value="Leu-rich_rpt_typical-subtyp"/>
</dbReference>
<evidence type="ECO:0000256" key="2">
    <source>
        <dbReference type="ARBA" id="ARBA00022692"/>
    </source>
</evidence>
<dbReference type="PANTHER" id="PTHR24365">
    <property type="entry name" value="TOLL-LIKE RECEPTOR"/>
    <property type="match status" value="1"/>
</dbReference>
<sequence length="556" mass="64206">MKIPRIYACLIHVISPQLPPQRPLQRPAQRLPQRLPQPPPHTPRCLTGYMTDVQSWTKYDGRLIVYPDQNNSIDVSYHLNCVRELQRQLREFPCSGKNSVQYLSMARCQFHIIPSVFHYKDSCGNTLSGTVEYLTLTGNNFSIENTFYPYDVQMNASNAKSAFEDTSFDRNIANSWSNGLRGVTFPRLRELDLRLCGIRKLEDNIFSGMPYLEKLYLGENNIFTISAGTFSGLNRLIHLDLSRNYGFDENGTYHRLNFDECNVFQELVNIESIDFSFTKMAQRNIDGFLHVSARLQRLSICHSGLSNLSPGHFAGTFLRFLDVSGNINIFADDDALRGLENRLQVVYANDIALKELDVFKNMTSLEIIRARSNEITEICRNTASSLINLQVLDLDMNRLTAWSRPTVALMPSLKFLSVRSNNINIISDHMVRDFVNVSYIGLTGNQIVCNCYAREIFELALRNEMDKKDEFIAEKYKNKNANFSSLLLETRREDLILVLLEDIPRRRRPNTLHYLMVTNTYIVWPKEDAEQMMFWKRLRKSLVTQKMRQPENVSLA</sequence>
<evidence type="ECO:0000256" key="3">
    <source>
        <dbReference type="ARBA" id="ARBA00022729"/>
    </source>
</evidence>
<dbReference type="SMART" id="SM00369">
    <property type="entry name" value="LRR_TYP"/>
    <property type="match status" value="5"/>
</dbReference>
<dbReference type="AlphaFoldDB" id="A0A8S3W9R5"/>
<evidence type="ECO:0000256" key="5">
    <source>
        <dbReference type="ARBA" id="ARBA00023136"/>
    </source>
</evidence>
<keyword evidence="2" id="KW-0812">Transmembrane</keyword>
<dbReference type="OrthoDB" id="1081807at2759"/>
<reference evidence="6" key="1">
    <citation type="submission" date="2021-04" db="EMBL/GenBank/DDBJ databases">
        <authorList>
            <person name="Tunstrom K."/>
        </authorList>
    </citation>
    <scope>NUCLEOTIDE SEQUENCE</scope>
</reference>
<evidence type="ECO:0000313" key="6">
    <source>
        <dbReference type="EMBL" id="CAG4948931.1"/>
    </source>
</evidence>